<dbReference type="OMA" id="QHACANI"/>
<organism evidence="4 5">
    <name type="scientific">Rhodnius prolixus</name>
    <name type="common">Triatomid bug</name>
    <dbReference type="NCBI Taxonomy" id="13249"/>
    <lineage>
        <taxon>Eukaryota</taxon>
        <taxon>Metazoa</taxon>
        <taxon>Ecdysozoa</taxon>
        <taxon>Arthropoda</taxon>
        <taxon>Hexapoda</taxon>
        <taxon>Insecta</taxon>
        <taxon>Pterygota</taxon>
        <taxon>Neoptera</taxon>
        <taxon>Paraneoptera</taxon>
        <taxon>Hemiptera</taxon>
        <taxon>Heteroptera</taxon>
        <taxon>Panheteroptera</taxon>
        <taxon>Cimicomorpha</taxon>
        <taxon>Reduviidae</taxon>
        <taxon>Triatominae</taxon>
        <taxon>Rhodnius</taxon>
    </lineage>
</organism>
<dbReference type="InterPro" id="IPR036380">
    <property type="entry name" value="Isochorismatase-like_sf"/>
</dbReference>
<name>T1I8N8_RHOPR</name>
<dbReference type="VEuPathDB" id="VectorBase:RPRC012660"/>
<evidence type="ECO:0000313" key="5">
    <source>
        <dbReference type="Proteomes" id="UP000015103"/>
    </source>
</evidence>
<protein>
    <recommendedName>
        <fullName evidence="2">Isochorismatase domain-containing protein 1</fullName>
    </recommendedName>
</protein>
<keyword evidence="5" id="KW-1185">Reference proteome</keyword>
<dbReference type="PANTHER" id="PTHR14119">
    <property type="entry name" value="HYDROLASE"/>
    <property type="match status" value="1"/>
</dbReference>
<feature type="domain" description="Isochorismatase-like" evidence="3">
    <location>
        <begin position="16"/>
        <end position="167"/>
    </location>
</feature>
<accession>T1I8N8</accession>
<dbReference type="RefSeq" id="XP_073986249.1">
    <property type="nucleotide sequence ID" value="XM_074130148.1"/>
</dbReference>
<reference evidence="4" key="1">
    <citation type="submission" date="2015-05" db="UniProtKB">
        <authorList>
            <consortium name="EnsemblMetazoa"/>
        </authorList>
    </citation>
    <scope>IDENTIFICATION</scope>
</reference>
<dbReference type="AlphaFoldDB" id="T1I8N8"/>
<dbReference type="HOGENOM" id="CLU_066901_0_1_1"/>
<dbReference type="Pfam" id="PF00857">
    <property type="entry name" value="Isochorismatase"/>
    <property type="match status" value="1"/>
</dbReference>
<dbReference type="GeneID" id="141455234"/>
<dbReference type="FunFam" id="3.40.50.850:FF:000001">
    <property type="entry name" value="Isochorismatase domain-containing protein 1"/>
    <property type="match status" value="1"/>
</dbReference>
<evidence type="ECO:0000259" key="3">
    <source>
        <dbReference type="Pfam" id="PF00857"/>
    </source>
</evidence>
<dbReference type="InterPro" id="IPR050993">
    <property type="entry name" value="Isochorismatase_domain"/>
</dbReference>
<dbReference type="Gene3D" id="3.40.50.850">
    <property type="entry name" value="Isochorismatase-like"/>
    <property type="match status" value="1"/>
</dbReference>
<proteinExistence type="inferred from homology"/>
<dbReference type="InterPro" id="IPR000868">
    <property type="entry name" value="Isochorismatase-like_dom"/>
</dbReference>
<dbReference type="EnsemblMetazoa" id="RPRC012660-RA">
    <property type="protein sequence ID" value="RPRC012660-PA"/>
    <property type="gene ID" value="RPRC012660"/>
</dbReference>
<comment type="similarity">
    <text evidence="1">Belongs to the isochorismatase family.</text>
</comment>
<dbReference type="Proteomes" id="UP000015103">
    <property type="component" value="Unassembled WGS sequence"/>
</dbReference>
<dbReference type="SUPFAM" id="SSF52499">
    <property type="entry name" value="Isochorismatase-like hydrolases"/>
    <property type="match status" value="1"/>
</dbReference>
<sequence length="200" mass="22204">MSSTIVKFGFLPVKRTVFLLCDVQEKFRTAAMYFQEIIQSSNKLLQASKILDIPLVVTEQYPQGLGRTVEELDIAHAKAVFSKTKFSMVTADFYKKLDSLCDGNVQCVVLFGLEAHVCVEQSAAELCALGIQVHVVADATTSRTQEDRLLAFQRLQQIGCFITTTESVLFKLLGDKENPNFKAVHSLILKPITPSGLARM</sequence>
<dbReference type="eggNOG" id="KOG4044">
    <property type="taxonomic scope" value="Eukaryota"/>
</dbReference>
<evidence type="ECO:0000313" key="4">
    <source>
        <dbReference type="EnsemblMetazoa" id="RPRC012660-PA"/>
    </source>
</evidence>
<dbReference type="EMBL" id="ACPB03024600">
    <property type="status" value="NOT_ANNOTATED_CDS"/>
    <property type="molecule type" value="Genomic_DNA"/>
</dbReference>
<dbReference type="CDD" id="cd01012">
    <property type="entry name" value="YcaC_related"/>
    <property type="match status" value="1"/>
</dbReference>
<evidence type="ECO:0000256" key="2">
    <source>
        <dbReference type="ARBA" id="ARBA00040688"/>
    </source>
</evidence>
<dbReference type="InParanoid" id="T1I8N8"/>
<dbReference type="STRING" id="13249.T1I8N8"/>
<dbReference type="FunCoup" id="T1I8N8">
    <property type="interactions" value="940"/>
</dbReference>
<dbReference type="PANTHER" id="PTHR14119:SF17">
    <property type="entry name" value="ISOCHORISMATASE DOMAIN-CONTAINING PROTEIN 1"/>
    <property type="match status" value="1"/>
</dbReference>
<evidence type="ECO:0000256" key="1">
    <source>
        <dbReference type="ARBA" id="ARBA00006336"/>
    </source>
</evidence>